<keyword evidence="3" id="KW-0677">Repeat</keyword>
<dbReference type="EMBL" id="BQKI01000075">
    <property type="protein sequence ID" value="GJN22236.1"/>
    <property type="molecule type" value="Genomic_DNA"/>
</dbReference>
<sequence length="893" mass="97208">MIEPADAIMLSQAASLWSQPSLPSLPSLGARDANVSPALHQCVATIIRGHSSSSSYVSALAVDGDSLYIASSDGSIMVWSLSLEETMSRRRQEHHHQEADDSESCEVVATSISPVKCLLATGNGTVLSSHQDGKIRAWRNKEEEEDGGSHHQRRRRRLVLRAVLPTACDRLRTCLVPWSYVEVRRHRHRTWVHHVDAVAALAVSPDGALLYSASWDRSLKVWGLPGFRCLQSVPAAHDDAINALVAAPDGHVYTGSADRRIRAWRRRPDPDQRLVLVVTMERHRSAVNALAIGGRDGRVLYSGACDRSVVVWERGGADDGGVMEATGTLRGHAKAILCLAAAGDVVCSGSADRTVRVWRRGQQGAENVSSSSSSAAGGYTCLAVLEGHGAAVKSLALVRSGGSSVEGESSSGGGGEEGGGSVLVCSGALDGEVKIWSVLVPCLFQKPNGHPAETPWDSSTALLKVRLLNVNYKGAAAAEATMAGPKFGSFKAEKGESAAAAGAVTQRRDPYEVLGVGRNATEQEIKSAFRRMALKYHPDKNADDPVASEKFQEATFSYNILSDPDKRRQYDSSGFEAIEADSQELELDLSSLNTVNTVFAALFSKLGVPIKTTVSATVLEEALNASVEISQLELSKSVCRKVEKQSAHFYSVDITDKEAKMGLVCRVHSTAKSKFKLLYFEPEENGGLSLALQAAAAKDPDSAFFKRLDGFQPCEVNELKGGTHYFAVYGDNFFKSASYTIEVVCAEPFSAEKERLRTVESKILAKRSELSKFESEYREVLAKFTEMTSRYAQEMEMIDELLKERNAIHASYTNNSTMQRSSSSNKGKSSSKGSKSDDEQSVKKEKKSKSQPMEGPRSDDEGPKSKKEKKPKDRLRKKKWFNIPLKVDKRRPC</sequence>
<dbReference type="SMART" id="SM00320">
    <property type="entry name" value="WD40"/>
    <property type="match status" value="7"/>
</dbReference>
<dbReference type="CDD" id="cd06257">
    <property type="entry name" value="DnaJ"/>
    <property type="match status" value="1"/>
</dbReference>
<keyword evidence="4" id="KW-0175">Coiled coil</keyword>
<keyword evidence="10" id="KW-1185">Reference proteome</keyword>
<evidence type="ECO:0000256" key="4">
    <source>
        <dbReference type="ARBA" id="ARBA00023054"/>
    </source>
</evidence>
<feature type="compositionally biased region" description="Low complexity" evidence="7">
    <location>
        <begin position="821"/>
        <end position="833"/>
    </location>
</feature>
<dbReference type="InterPro" id="IPR036869">
    <property type="entry name" value="J_dom_sf"/>
</dbReference>
<accession>A0AAV5EI97</accession>
<feature type="repeat" description="WD" evidence="6">
    <location>
        <begin position="191"/>
        <end position="232"/>
    </location>
</feature>
<dbReference type="PRINTS" id="PR00625">
    <property type="entry name" value="JDOMAIN"/>
</dbReference>
<feature type="region of interest" description="Disordered" evidence="7">
    <location>
        <begin position="812"/>
        <end position="893"/>
    </location>
</feature>
<keyword evidence="2 6" id="KW-0853">WD repeat</keyword>
<evidence type="ECO:0000256" key="3">
    <source>
        <dbReference type="ARBA" id="ARBA00022737"/>
    </source>
</evidence>
<dbReference type="InterPro" id="IPR001680">
    <property type="entry name" value="WD40_rpt"/>
</dbReference>
<dbReference type="Gene3D" id="1.10.287.110">
    <property type="entry name" value="DnaJ domain"/>
    <property type="match status" value="1"/>
</dbReference>
<dbReference type="InterPro" id="IPR001623">
    <property type="entry name" value="DnaJ_domain"/>
</dbReference>
<dbReference type="GO" id="GO:0016020">
    <property type="term" value="C:membrane"/>
    <property type="evidence" value="ECO:0007669"/>
    <property type="project" value="UniProtKB-SubCell"/>
</dbReference>
<name>A0AAV5EI97_ELECO</name>
<evidence type="ECO:0000256" key="1">
    <source>
        <dbReference type="ARBA" id="ARBA00004370"/>
    </source>
</evidence>
<evidence type="ECO:0000256" key="5">
    <source>
        <dbReference type="ARBA" id="ARBA00023136"/>
    </source>
</evidence>
<keyword evidence="5" id="KW-0472">Membrane</keyword>
<evidence type="ECO:0000256" key="2">
    <source>
        <dbReference type="ARBA" id="ARBA00022574"/>
    </source>
</evidence>
<reference evidence="9" key="1">
    <citation type="journal article" date="2018" name="DNA Res.">
        <title>Multiple hybrid de novo genome assembly of finger millet, an orphan allotetraploid crop.</title>
        <authorList>
            <person name="Hatakeyama M."/>
            <person name="Aluri S."/>
            <person name="Balachadran M.T."/>
            <person name="Sivarajan S.R."/>
            <person name="Patrignani A."/>
            <person name="Gruter S."/>
            <person name="Poveda L."/>
            <person name="Shimizu-Inatsugi R."/>
            <person name="Baeten J."/>
            <person name="Francoijs K.J."/>
            <person name="Nataraja K.N."/>
            <person name="Reddy Y.A.N."/>
            <person name="Phadnis S."/>
            <person name="Ravikumar R.L."/>
            <person name="Schlapbach R."/>
            <person name="Sreeman S.M."/>
            <person name="Shimizu K.K."/>
        </authorList>
    </citation>
    <scope>NUCLEOTIDE SEQUENCE</scope>
</reference>
<dbReference type="InterPro" id="IPR052812">
    <property type="entry name" value="Plant_DnaJ_domain"/>
</dbReference>
<evidence type="ECO:0000313" key="10">
    <source>
        <dbReference type="Proteomes" id="UP001054889"/>
    </source>
</evidence>
<dbReference type="PRINTS" id="PR00320">
    <property type="entry name" value="GPROTEINBRPT"/>
</dbReference>
<dbReference type="SUPFAM" id="SSF46565">
    <property type="entry name" value="Chaperone J-domain"/>
    <property type="match status" value="1"/>
</dbReference>
<dbReference type="InterPro" id="IPR036322">
    <property type="entry name" value="WD40_repeat_dom_sf"/>
</dbReference>
<dbReference type="InterPro" id="IPR018253">
    <property type="entry name" value="DnaJ_domain_CS"/>
</dbReference>
<dbReference type="PANTHER" id="PTHR44272:SF2">
    <property type="entry name" value="CHAPERONE PROTEIN DNAJ 16"/>
    <property type="match status" value="1"/>
</dbReference>
<dbReference type="Pfam" id="PF00400">
    <property type="entry name" value="WD40"/>
    <property type="match status" value="6"/>
</dbReference>
<comment type="caution">
    <text evidence="9">The sequence shown here is derived from an EMBL/GenBank/DDBJ whole genome shotgun (WGS) entry which is preliminary data.</text>
</comment>
<dbReference type="GO" id="GO:0005783">
    <property type="term" value="C:endoplasmic reticulum"/>
    <property type="evidence" value="ECO:0007669"/>
    <property type="project" value="UniProtKB-ARBA"/>
</dbReference>
<gene>
    <name evidence="9" type="primary">gb09786</name>
    <name evidence="9" type="ORF">PR202_gb09786</name>
</gene>
<dbReference type="PANTHER" id="PTHR44272">
    <property type="entry name" value="DNAJ DOMAIN (PROKARYOTIC HEAT SHOCK PROTEIN)"/>
    <property type="match status" value="1"/>
</dbReference>
<proteinExistence type="predicted"/>
<dbReference type="FunFam" id="1.10.287.110:FF:000097">
    <property type="entry name" value="Chaperone protein dnaJ 16"/>
    <property type="match status" value="1"/>
</dbReference>
<protein>
    <recommendedName>
        <fullName evidence="8">J domain-containing protein</fullName>
    </recommendedName>
</protein>
<evidence type="ECO:0000256" key="6">
    <source>
        <dbReference type="PROSITE-ProRule" id="PRU00221"/>
    </source>
</evidence>
<evidence type="ECO:0000313" key="9">
    <source>
        <dbReference type="EMBL" id="GJN22236.1"/>
    </source>
</evidence>
<dbReference type="InterPro" id="IPR015943">
    <property type="entry name" value="WD40/YVTN_repeat-like_dom_sf"/>
</dbReference>
<dbReference type="PROSITE" id="PS50076">
    <property type="entry name" value="DNAJ_2"/>
    <property type="match status" value="1"/>
</dbReference>
<evidence type="ECO:0000256" key="7">
    <source>
        <dbReference type="SAM" id="MobiDB-lite"/>
    </source>
</evidence>
<organism evidence="9 10">
    <name type="scientific">Eleusine coracana subsp. coracana</name>
    <dbReference type="NCBI Taxonomy" id="191504"/>
    <lineage>
        <taxon>Eukaryota</taxon>
        <taxon>Viridiplantae</taxon>
        <taxon>Streptophyta</taxon>
        <taxon>Embryophyta</taxon>
        <taxon>Tracheophyta</taxon>
        <taxon>Spermatophyta</taxon>
        <taxon>Magnoliopsida</taxon>
        <taxon>Liliopsida</taxon>
        <taxon>Poales</taxon>
        <taxon>Poaceae</taxon>
        <taxon>PACMAD clade</taxon>
        <taxon>Chloridoideae</taxon>
        <taxon>Cynodonteae</taxon>
        <taxon>Eleusininae</taxon>
        <taxon>Eleusine</taxon>
    </lineage>
</organism>
<feature type="domain" description="J" evidence="8">
    <location>
        <begin position="509"/>
        <end position="574"/>
    </location>
</feature>
<dbReference type="Gene3D" id="2.130.10.10">
    <property type="entry name" value="YVTN repeat-like/Quinoprotein amine dehydrogenase"/>
    <property type="match status" value="3"/>
</dbReference>
<dbReference type="SUPFAM" id="SSF50978">
    <property type="entry name" value="WD40 repeat-like"/>
    <property type="match status" value="1"/>
</dbReference>
<feature type="compositionally biased region" description="Basic and acidic residues" evidence="7">
    <location>
        <begin position="834"/>
        <end position="843"/>
    </location>
</feature>
<dbReference type="AlphaFoldDB" id="A0AAV5EI97"/>
<feature type="repeat" description="WD" evidence="6">
    <location>
        <begin position="280"/>
        <end position="313"/>
    </location>
</feature>
<evidence type="ECO:0000259" key="8">
    <source>
        <dbReference type="PROSITE" id="PS50076"/>
    </source>
</evidence>
<feature type="compositionally biased region" description="Basic and acidic residues" evidence="7">
    <location>
        <begin position="856"/>
        <end position="865"/>
    </location>
</feature>
<feature type="repeat" description="WD" evidence="6">
    <location>
        <begin position="234"/>
        <end position="264"/>
    </location>
</feature>
<dbReference type="InterPro" id="IPR020472">
    <property type="entry name" value="WD40_PAC1"/>
</dbReference>
<dbReference type="PROSITE" id="PS50294">
    <property type="entry name" value="WD_REPEATS_REGION"/>
    <property type="match status" value="2"/>
</dbReference>
<dbReference type="PROSITE" id="PS50082">
    <property type="entry name" value="WD_REPEATS_2"/>
    <property type="match status" value="4"/>
</dbReference>
<dbReference type="SMART" id="SM00271">
    <property type="entry name" value="DnaJ"/>
    <property type="match status" value="1"/>
</dbReference>
<dbReference type="Pfam" id="PF00226">
    <property type="entry name" value="DnaJ"/>
    <property type="match status" value="1"/>
</dbReference>
<reference evidence="9" key="2">
    <citation type="submission" date="2021-12" db="EMBL/GenBank/DDBJ databases">
        <title>Resequencing data analysis of finger millet.</title>
        <authorList>
            <person name="Hatakeyama M."/>
            <person name="Aluri S."/>
            <person name="Balachadran M.T."/>
            <person name="Sivarajan S.R."/>
            <person name="Poveda L."/>
            <person name="Shimizu-Inatsugi R."/>
            <person name="Schlapbach R."/>
            <person name="Sreeman S.M."/>
            <person name="Shimizu K.K."/>
        </authorList>
    </citation>
    <scope>NUCLEOTIDE SEQUENCE</scope>
</reference>
<dbReference type="Proteomes" id="UP001054889">
    <property type="component" value="Unassembled WGS sequence"/>
</dbReference>
<feature type="repeat" description="WD" evidence="6">
    <location>
        <begin position="329"/>
        <end position="358"/>
    </location>
</feature>
<dbReference type="PROSITE" id="PS00636">
    <property type="entry name" value="DNAJ_1"/>
    <property type="match status" value="1"/>
</dbReference>
<comment type="subcellular location">
    <subcellularLocation>
        <location evidence="1">Membrane</location>
    </subcellularLocation>
</comment>
<feature type="compositionally biased region" description="Basic residues" evidence="7">
    <location>
        <begin position="866"/>
        <end position="880"/>
    </location>
</feature>